<dbReference type="EMBL" id="JAWXYG010000001">
    <property type="protein sequence ID" value="KAK4286130.1"/>
    <property type="molecule type" value="Genomic_DNA"/>
</dbReference>
<evidence type="ECO:0000256" key="2">
    <source>
        <dbReference type="PROSITE-ProRule" id="PRU00708"/>
    </source>
</evidence>
<gene>
    <name evidence="3" type="ORF">QN277_002732</name>
</gene>
<accession>A0AAE1TJZ2</accession>
<keyword evidence="4" id="KW-1185">Reference proteome</keyword>
<proteinExistence type="predicted"/>
<protein>
    <recommendedName>
        <fullName evidence="5">Pentatricopeptide repeat-containing protein</fullName>
    </recommendedName>
</protein>
<feature type="repeat" description="PPR" evidence="2">
    <location>
        <begin position="148"/>
        <end position="182"/>
    </location>
</feature>
<dbReference type="Gene3D" id="1.25.40.10">
    <property type="entry name" value="Tetratricopeptide repeat domain"/>
    <property type="match status" value="2"/>
</dbReference>
<dbReference type="InterPro" id="IPR011990">
    <property type="entry name" value="TPR-like_helical_dom_sf"/>
</dbReference>
<dbReference type="Pfam" id="PF01535">
    <property type="entry name" value="PPR"/>
    <property type="match status" value="4"/>
</dbReference>
<dbReference type="InterPro" id="IPR046960">
    <property type="entry name" value="PPR_At4g14850-like_plant"/>
</dbReference>
<keyword evidence="1" id="KW-0677">Repeat</keyword>
<name>A0AAE1TJZ2_9FABA</name>
<feature type="repeat" description="PPR" evidence="2">
    <location>
        <begin position="289"/>
        <end position="323"/>
    </location>
</feature>
<dbReference type="InterPro" id="IPR046848">
    <property type="entry name" value="E_motif"/>
</dbReference>
<dbReference type="PANTHER" id="PTHR47926">
    <property type="entry name" value="PENTATRICOPEPTIDE REPEAT-CONTAINING PROTEIN"/>
    <property type="match status" value="1"/>
</dbReference>
<dbReference type="FunFam" id="1.25.40.10:FF:000242">
    <property type="entry name" value="Pentatricopeptide repeat-containing protein"/>
    <property type="match status" value="1"/>
</dbReference>
<evidence type="ECO:0000313" key="4">
    <source>
        <dbReference type="Proteomes" id="UP001293593"/>
    </source>
</evidence>
<dbReference type="Pfam" id="PF20431">
    <property type="entry name" value="E_motif"/>
    <property type="match status" value="1"/>
</dbReference>
<dbReference type="PANTHER" id="PTHR47926:SF348">
    <property type="entry name" value="PENTATRICOPEPTIDE REPEAT-CONTAINING PROTEIN"/>
    <property type="match status" value="1"/>
</dbReference>
<evidence type="ECO:0000313" key="3">
    <source>
        <dbReference type="EMBL" id="KAK4286130.1"/>
    </source>
</evidence>
<dbReference type="GO" id="GO:0009451">
    <property type="term" value="P:RNA modification"/>
    <property type="evidence" value="ECO:0007669"/>
    <property type="project" value="InterPro"/>
</dbReference>
<organism evidence="3 4">
    <name type="scientific">Acacia crassicarpa</name>
    <name type="common">northern wattle</name>
    <dbReference type="NCBI Taxonomy" id="499986"/>
    <lineage>
        <taxon>Eukaryota</taxon>
        <taxon>Viridiplantae</taxon>
        <taxon>Streptophyta</taxon>
        <taxon>Embryophyta</taxon>
        <taxon>Tracheophyta</taxon>
        <taxon>Spermatophyta</taxon>
        <taxon>Magnoliopsida</taxon>
        <taxon>eudicotyledons</taxon>
        <taxon>Gunneridae</taxon>
        <taxon>Pentapetalae</taxon>
        <taxon>rosids</taxon>
        <taxon>fabids</taxon>
        <taxon>Fabales</taxon>
        <taxon>Fabaceae</taxon>
        <taxon>Caesalpinioideae</taxon>
        <taxon>mimosoid clade</taxon>
        <taxon>Acacieae</taxon>
        <taxon>Acacia</taxon>
    </lineage>
</organism>
<dbReference type="NCBIfam" id="TIGR00756">
    <property type="entry name" value="PPR"/>
    <property type="match status" value="3"/>
</dbReference>
<dbReference type="PROSITE" id="PS51375">
    <property type="entry name" value="PPR"/>
    <property type="match status" value="2"/>
</dbReference>
<dbReference type="AlphaFoldDB" id="A0AAE1TJZ2"/>
<evidence type="ECO:0008006" key="5">
    <source>
        <dbReference type="Google" id="ProtNLM"/>
    </source>
</evidence>
<evidence type="ECO:0000256" key="1">
    <source>
        <dbReference type="ARBA" id="ARBA00022737"/>
    </source>
</evidence>
<dbReference type="Proteomes" id="UP001293593">
    <property type="component" value="Unassembled WGS sequence"/>
</dbReference>
<dbReference type="Pfam" id="PF13041">
    <property type="entry name" value="PPR_2"/>
    <property type="match status" value="2"/>
</dbReference>
<dbReference type="GO" id="GO:0003723">
    <property type="term" value="F:RNA binding"/>
    <property type="evidence" value="ECO:0007669"/>
    <property type="project" value="InterPro"/>
</dbReference>
<dbReference type="InterPro" id="IPR002885">
    <property type="entry name" value="PPR_rpt"/>
</dbReference>
<reference evidence="3" key="1">
    <citation type="submission" date="2023-10" db="EMBL/GenBank/DDBJ databases">
        <title>Chromosome-level genome of the transformable northern wattle, Acacia crassicarpa.</title>
        <authorList>
            <person name="Massaro I."/>
            <person name="Sinha N.R."/>
            <person name="Poethig S."/>
            <person name="Leichty A.R."/>
        </authorList>
    </citation>
    <scope>NUCLEOTIDE SEQUENCE</scope>
    <source>
        <strain evidence="3">Acra3RX</strain>
        <tissue evidence="3">Leaf</tissue>
    </source>
</reference>
<comment type="caution">
    <text evidence="3">The sequence shown here is derived from an EMBL/GenBank/DDBJ whole genome shotgun (WGS) entry which is preliminary data.</text>
</comment>
<sequence>MTHSPEFLLTLLQRFTKLPRSVFQIHSLVITGGHLLLYSNAPSHVKWTSTQLYNALIRAHHISGLSHKALLLFTHMLAGQVPPNDHTFPPLIKAASHSPSLGRALHTQAIKRGVLCDPFLQTTFVALYAGNDSLAYACKVFDEIPYTCIVACNAMLHAFCTNGNMESALSLFELMCKRDVVSWTTMINGFARNAKFSDAIQHFRKMMAHRDVLDRLVMPNEATYVSVLSSCANLDGKAALDCARQVHGYIVMNGINLGVFVGTALVDVYGKMGCLNYAVNVFNCMDSREVCTWNAMISSLASNGREKEALNMFEHMKAKGLRPNSITFVAVLTACSRGRLVKEGLDFFRSMSNHYEVVPLMEHYGCVVDLLGRAGHLEEAADIINSMPFQSDTSVLLALLSACRIHGAIDLGEEIGKKLLELQTQHSSQYVLLSSINADKERWDHAADMRKEMVRIGIQKIPAFSVVHLK</sequence>